<keyword evidence="4" id="KW-1185">Reference proteome</keyword>
<evidence type="ECO:0000313" key="1">
    <source>
        <dbReference type="EMBL" id="MCY9599768.1"/>
    </source>
</evidence>
<name>A0A410WXI1_9BACL</name>
<proteinExistence type="predicted"/>
<dbReference type="OrthoDB" id="3242676at2"/>
<dbReference type="InterPro" id="IPR043755">
    <property type="entry name" value="DUF5701"/>
</dbReference>
<dbReference type="EMBL" id="CP026520">
    <property type="protein sequence ID" value="QAV18951.1"/>
    <property type="molecule type" value="Genomic_DNA"/>
</dbReference>
<dbReference type="Proteomes" id="UP001527202">
    <property type="component" value="Unassembled WGS sequence"/>
</dbReference>
<evidence type="ECO:0000313" key="3">
    <source>
        <dbReference type="Proteomes" id="UP000288943"/>
    </source>
</evidence>
<sequence>MRFEEEFERQIRNLIDKGYPGFMGMEEAAFRELFAPLKERAAERMREDFKPGEGSLPFVLVVTTGTLPRDEMMRRVERSGKNGFSVMEAEDLARFEPIEGVELPEGEAYLLLDVDTGSETLNRTPNEAMKSFAEWNRSPLTIEEGIAVITHLPDVLQKNHGFSLCGSRCGDRRVSALWISGGKPKLGWCWAGNPHTWLGSASCGARI</sequence>
<dbReference type="Proteomes" id="UP000288943">
    <property type="component" value="Chromosome"/>
</dbReference>
<dbReference type="GeneID" id="95376160"/>
<reference evidence="2 3" key="1">
    <citation type="submission" date="2018-01" db="EMBL/GenBank/DDBJ databases">
        <title>The whole genome sequencing and assembly of Paenibacillus chitinolyticus KCCM 41400 strain.</title>
        <authorList>
            <person name="Kim J.-Y."/>
            <person name="Park M.-K."/>
            <person name="Lee Y.-J."/>
            <person name="Yi H."/>
            <person name="Bahn Y.-S."/>
            <person name="Kim J.F."/>
            <person name="Lee D.-W."/>
        </authorList>
    </citation>
    <scope>NUCLEOTIDE SEQUENCE [LARGE SCALE GENOMIC DNA]</scope>
    <source>
        <strain evidence="2 3">KCCM 41400</strain>
    </source>
</reference>
<gene>
    <name evidence="1" type="ORF">M5X16_28885</name>
    <name evidence="2" type="ORF">PC41400_15200</name>
</gene>
<dbReference type="Pfam" id="PF18959">
    <property type="entry name" value="DUF5701"/>
    <property type="match status" value="1"/>
</dbReference>
<protein>
    <submittedName>
        <fullName evidence="1">DUF5701 family protein</fullName>
    </submittedName>
</protein>
<dbReference type="KEGG" id="pchi:PC41400_15200"/>
<evidence type="ECO:0000313" key="2">
    <source>
        <dbReference type="EMBL" id="QAV18951.1"/>
    </source>
</evidence>
<reference evidence="1 4" key="2">
    <citation type="submission" date="2022-05" db="EMBL/GenBank/DDBJ databases">
        <title>Genome Sequencing of Bee-Associated Microbes.</title>
        <authorList>
            <person name="Dunlap C."/>
        </authorList>
    </citation>
    <scope>NUCLEOTIDE SEQUENCE [LARGE SCALE GENOMIC DNA]</scope>
    <source>
        <strain evidence="1 4">NRRL B-23120</strain>
    </source>
</reference>
<dbReference type="RefSeq" id="WP_042227507.1">
    <property type="nucleotide sequence ID" value="NZ_CP026520.1"/>
</dbReference>
<dbReference type="AlphaFoldDB" id="A0A410WXI1"/>
<dbReference type="EMBL" id="JAMDMJ010000055">
    <property type="protein sequence ID" value="MCY9599768.1"/>
    <property type="molecule type" value="Genomic_DNA"/>
</dbReference>
<accession>A0A410WXI1</accession>
<organism evidence="2 3">
    <name type="scientific">Paenibacillus chitinolyticus</name>
    <dbReference type="NCBI Taxonomy" id="79263"/>
    <lineage>
        <taxon>Bacteria</taxon>
        <taxon>Bacillati</taxon>
        <taxon>Bacillota</taxon>
        <taxon>Bacilli</taxon>
        <taxon>Bacillales</taxon>
        <taxon>Paenibacillaceae</taxon>
        <taxon>Paenibacillus</taxon>
    </lineage>
</organism>
<evidence type="ECO:0000313" key="4">
    <source>
        <dbReference type="Proteomes" id="UP001527202"/>
    </source>
</evidence>